<proteinExistence type="predicted"/>
<gene>
    <name evidence="2" type="ORF">CEP54_003156</name>
</gene>
<dbReference type="AlphaFoldDB" id="A0A428QRA0"/>
<keyword evidence="3" id="KW-1185">Reference proteome</keyword>
<name>A0A428QRA0_9HYPO</name>
<dbReference type="Proteomes" id="UP000288168">
    <property type="component" value="Unassembled WGS sequence"/>
</dbReference>
<evidence type="ECO:0000313" key="2">
    <source>
        <dbReference type="EMBL" id="RSL67797.1"/>
    </source>
</evidence>
<evidence type="ECO:0000256" key="1">
    <source>
        <dbReference type="SAM" id="MobiDB-lite"/>
    </source>
</evidence>
<dbReference type="EMBL" id="NKCI01000019">
    <property type="protein sequence ID" value="RSL67797.1"/>
    <property type="molecule type" value="Genomic_DNA"/>
</dbReference>
<feature type="region of interest" description="Disordered" evidence="1">
    <location>
        <begin position="1"/>
        <end position="22"/>
    </location>
</feature>
<reference evidence="2 3" key="1">
    <citation type="submission" date="2017-06" db="EMBL/GenBank/DDBJ databases">
        <title>Comparative genomic analysis of Ambrosia Fusariam Clade fungi.</title>
        <authorList>
            <person name="Stajich J.E."/>
            <person name="Carrillo J."/>
            <person name="Kijimoto T."/>
            <person name="Eskalen A."/>
            <person name="O'Donnell K."/>
            <person name="Kasson M."/>
        </authorList>
    </citation>
    <scope>NUCLEOTIDE SEQUENCE [LARGE SCALE GENOMIC DNA]</scope>
    <source>
        <strain evidence="2 3">NRRL62584</strain>
    </source>
</reference>
<accession>A0A428QRA0</accession>
<protein>
    <submittedName>
        <fullName evidence="2">Uncharacterized protein</fullName>
    </submittedName>
</protein>
<organism evidence="2 3">
    <name type="scientific">Fusarium duplospermum</name>
    <dbReference type="NCBI Taxonomy" id="1325734"/>
    <lineage>
        <taxon>Eukaryota</taxon>
        <taxon>Fungi</taxon>
        <taxon>Dikarya</taxon>
        <taxon>Ascomycota</taxon>
        <taxon>Pezizomycotina</taxon>
        <taxon>Sordariomycetes</taxon>
        <taxon>Hypocreomycetidae</taxon>
        <taxon>Hypocreales</taxon>
        <taxon>Nectriaceae</taxon>
        <taxon>Fusarium</taxon>
        <taxon>Fusarium solani species complex</taxon>
    </lineage>
</organism>
<sequence length="118" mass="13037">MGSHYRTNRATPALLPPAVPLGEGHANQQLHTQILDKVLVSTTADIAQDALTRSWSRRLSVSTRAASGREAVMSRSRGRAQVEVVIRGLRPVQRNAPGSDLRMHHRFSEQSATLMKLF</sequence>
<evidence type="ECO:0000313" key="3">
    <source>
        <dbReference type="Proteomes" id="UP000288168"/>
    </source>
</evidence>
<comment type="caution">
    <text evidence="2">The sequence shown here is derived from an EMBL/GenBank/DDBJ whole genome shotgun (WGS) entry which is preliminary data.</text>
</comment>